<dbReference type="EMBL" id="JACHMF010000001">
    <property type="protein sequence ID" value="MBB4692583.1"/>
    <property type="molecule type" value="Genomic_DNA"/>
</dbReference>
<protein>
    <submittedName>
        <fullName evidence="2">Uncharacterized protein</fullName>
    </submittedName>
</protein>
<organism evidence="2 3">
    <name type="scientific">Paractinoplanes abujensis</name>
    <dbReference type="NCBI Taxonomy" id="882441"/>
    <lineage>
        <taxon>Bacteria</taxon>
        <taxon>Bacillati</taxon>
        <taxon>Actinomycetota</taxon>
        <taxon>Actinomycetes</taxon>
        <taxon>Micromonosporales</taxon>
        <taxon>Micromonosporaceae</taxon>
        <taxon>Paractinoplanes</taxon>
    </lineage>
</organism>
<comment type="caution">
    <text evidence="2">The sequence shown here is derived from an EMBL/GenBank/DDBJ whole genome shotgun (WGS) entry which is preliminary data.</text>
</comment>
<sequence>MNRLLAAYPARLRRKHGDELIATLHEMAGPHGRPRRPDQVRLVLDGLRERFRPPVRHRPLALLTAVVALLVGGALGAAAGSWLGTLSYAELPTTMPVGAQTTHVNVADRYLWAEAAFPSGADAAYAVQQTRRELASAGWRPGPIGSREGVLANVHFAAEQGGVRLDVYAYPSLGSVTIAGWPTRPAPYLPLTIAGTVLGLLAGWPAGVALAHRIQAARRPLRSGTLTAMGFALILPSAVGFVASLWTYLTVSDPLGTGGLVHVHGFAFGPTLDFMRALNMGEGWYLTPSDFQQLPLFGFAVLALAATLARPRYAYEAVA</sequence>
<proteinExistence type="predicted"/>
<feature type="transmembrane region" description="Helical" evidence="1">
    <location>
        <begin position="188"/>
        <end position="211"/>
    </location>
</feature>
<keyword evidence="3" id="KW-1185">Reference proteome</keyword>
<keyword evidence="1" id="KW-0812">Transmembrane</keyword>
<reference evidence="2 3" key="1">
    <citation type="submission" date="2020-08" db="EMBL/GenBank/DDBJ databases">
        <title>Sequencing the genomes of 1000 actinobacteria strains.</title>
        <authorList>
            <person name="Klenk H.-P."/>
        </authorList>
    </citation>
    <scope>NUCLEOTIDE SEQUENCE [LARGE SCALE GENOMIC DNA]</scope>
    <source>
        <strain evidence="2 3">DSM 45518</strain>
    </source>
</reference>
<name>A0A7W7CSP4_9ACTN</name>
<dbReference type="Proteomes" id="UP000542742">
    <property type="component" value="Unassembled WGS sequence"/>
</dbReference>
<accession>A0A7W7CSP4</accession>
<evidence type="ECO:0000256" key="1">
    <source>
        <dbReference type="SAM" id="Phobius"/>
    </source>
</evidence>
<dbReference type="AlphaFoldDB" id="A0A7W7CSP4"/>
<feature type="transmembrane region" description="Helical" evidence="1">
    <location>
        <begin position="60"/>
        <end position="83"/>
    </location>
</feature>
<keyword evidence="1" id="KW-0472">Membrane</keyword>
<evidence type="ECO:0000313" key="3">
    <source>
        <dbReference type="Proteomes" id="UP000542742"/>
    </source>
</evidence>
<feature type="transmembrane region" description="Helical" evidence="1">
    <location>
        <begin position="223"/>
        <end position="249"/>
    </location>
</feature>
<keyword evidence="1" id="KW-1133">Transmembrane helix</keyword>
<evidence type="ECO:0000313" key="2">
    <source>
        <dbReference type="EMBL" id="MBB4692583.1"/>
    </source>
</evidence>
<feature type="transmembrane region" description="Helical" evidence="1">
    <location>
        <begin position="291"/>
        <end position="309"/>
    </location>
</feature>
<gene>
    <name evidence="2" type="ORF">BKA14_002731</name>
</gene>
<dbReference type="RefSeq" id="WP_184951282.1">
    <property type="nucleotide sequence ID" value="NZ_BOMC01000064.1"/>
</dbReference>